<sequence>MLADIKLYARKKLRIENQKMIMSSGAKFPLKLIKKIWIRHVIHAAERQAAINATCAAPKRRLMTKITAVEVNIACQNASLATTPKQTVNAREYAQTKN</sequence>
<dbReference type="AlphaFoldDB" id="A0A1G2N8N3"/>
<dbReference type="EMBL" id="MHRX01000044">
    <property type="protein sequence ID" value="OHA32496.1"/>
    <property type="molecule type" value="Genomic_DNA"/>
</dbReference>
<evidence type="ECO:0000313" key="1">
    <source>
        <dbReference type="EMBL" id="OHA32496.1"/>
    </source>
</evidence>
<protein>
    <submittedName>
        <fullName evidence="1">Uncharacterized protein</fullName>
    </submittedName>
</protein>
<proteinExistence type="predicted"/>
<dbReference type="Proteomes" id="UP000176221">
    <property type="component" value="Unassembled WGS sequence"/>
</dbReference>
<gene>
    <name evidence="1" type="ORF">A2928_04425</name>
</gene>
<accession>A0A1G2N8N3</accession>
<evidence type="ECO:0000313" key="2">
    <source>
        <dbReference type="Proteomes" id="UP000176221"/>
    </source>
</evidence>
<comment type="caution">
    <text evidence="1">The sequence shown here is derived from an EMBL/GenBank/DDBJ whole genome shotgun (WGS) entry which is preliminary data.</text>
</comment>
<reference evidence="1 2" key="1">
    <citation type="journal article" date="2016" name="Nat. Commun.">
        <title>Thousands of microbial genomes shed light on interconnected biogeochemical processes in an aquifer system.</title>
        <authorList>
            <person name="Anantharaman K."/>
            <person name="Brown C.T."/>
            <person name="Hug L.A."/>
            <person name="Sharon I."/>
            <person name="Castelle C.J."/>
            <person name="Probst A.J."/>
            <person name="Thomas B.C."/>
            <person name="Singh A."/>
            <person name="Wilkins M.J."/>
            <person name="Karaoz U."/>
            <person name="Brodie E.L."/>
            <person name="Williams K.H."/>
            <person name="Hubbard S.S."/>
            <person name="Banfield J.F."/>
        </authorList>
    </citation>
    <scope>NUCLEOTIDE SEQUENCE [LARGE SCALE GENOMIC DNA]</scope>
</reference>
<organism evidence="1 2">
    <name type="scientific">Candidatus Taylorbacteria bacterium RIFCSPLOWO2_01_FULL_45_15b</name>
    <dbReference type="NCBI Taxonomy" id="1802319"/>
    <lineage>
        <taxon>Bacteria</taxon>
        <taxon>Candidatus Tayloriibacteriota</taxon>
    </lineage>
</organism>
<name>A0A1G2N8N3_9BACT</name>